<evidence type="ECO:0008006" key="3">
    <source>
        <dbReference type="Google" id="ProtNLM"/>
    </source>
</evidence>
<dbReference type="EMBL" id="CP045851">
    <property type="protein sequence ID" value="QGG96466.1"/>
    <property type="molecule type" value="Genomic_DNA"/>
</dbReference>
<dbReference type="KEGG" id="atq:GH723_15910"/>
<name>A0A5Q2RPU6_9ACTN</name>
<dbReference type="AlphaFoldDB" id="A0A5Q2RPU6"/>
<keyword evidence="2" id="KW-1185">Reference proteome</keyword>
<dbReference type="InterPro" id="IPR029069">
    <property type="entry name" value="HotDog_dom_sf"/>
</dbReference>
<proteinExistence type="predicted"/>
<organism evidence="1 2">
    <name type="scientific">Actinomarinicola tropica</name>
    <dbReference type="NCBI Taxonomy" id="2789776"/>
    <lineage>
        <taxon>Bacteria</taxon>
        <taxon>Bacillati</taxon>
        <taxon>Actinomycetota</taxon>
        <taxon>Acidimicrobiia</taxon>
        <taxon>Acidimicrobiales</taxon>
        <taxon>Iamiaceae</taxon>
        <taxon>Actinomarinicola</taxon>
    </lineage>
</organism>
<protein>
    <recommendedName>
        <fullName evidence="3">Thioesterase family protein</fullName>
    </recommendedName>
</protein>
<dbReference type="SUPFAM" id="SSF54637">
    <property type="entry name" value="Thioesterase/thiol ester dehydrase-isomerase"/>
    <property type="match status" value="1"/>
</dbReference>
<accession>A0A5Q2RPU6</accession>
<gene>
    <name evidence="1" type="ORF">GH723_15910</name>
</gene>
<evidence type="ECO:0000313" key="2">
    <source>
        <dbReference type="Proteomes" id="UP000334019"/>
    </source>
</evidence>
<dbReference type="Proteomes" id="UP000334019">
    <property type="component" value="Chromosome"/>
</dbReference>
<dbReference type="RefSeq" id="WP_153760570.1">
    <property type="nucleotide sequence ID" value="NZ_CP045851.1"/>
</dbReference>
<reference evidence="1 2" key="1">
    <citation type="submission" date="2019-11" db="EMBL/GenBank/DDBJ databases">
        <authorList>
            <person name="He Y."/>
        </authorList>
    </citation>
    <scope>NUCLEOTIDE SEQUENCE [LARGE SCALE GENOMIC DNA]</scope>
    <source>
        <strain evidence="1 2">SCSIO 58843</strain>
    </source>
</reference>
<dbReference type="Gene3D" id="3.10.129.10">
    <property type="entry name" value="Hotdog Thioesterase"/>
    <property type="match status" value="1"/>
</dbReference>
<sequence>MQITVATHHHGPPSMGHGGYVAGLFAREADGPIQVTLRRPTPLDEPLELVDLGDGRGELRHGDDVIASAEPTTFELEVPTPPSIDEARAAEPGSPSHFEGRGVHGQCFGCGNRPEGEGLRIFAGPLAVEGRAMVAGTWRPTDWMAREDGTVDPMWVLAALDCPGAFAFIAGEVRAGLLGRIQFAQHQPVPADAELVVMGWQVGTDGKKMFAGTAVADADGTVLATALATWFGFPGR</sequence>
<evidence type="ECO:0000313" key="1">
    <source>
        <dbReference type="EMBL" id="QGG96466.1"/>
    </source>
</evidence>